<dbReference type="Pfam" id="PF12704">
    <property type="entry name" value="MacB_PCD"/>
    <property type="match status" value="2"/>
</dbReference>
<dbReference type="InterPro" id="IPR050250">
    <property type="entry name" value="Macrolide_Exporter_MacB"/>
</dbReference>
<evidence type="ECO:0000256" key="5">
    <source>
        <dbReference type="ARBA" id="ARBA00023136"/>
    </source>
</evidence>
<keyword evidence="5 6" id="KW-0472">Membrane</keyword>
<dbReference type="OrthoDB" id="8740261at2"/>
<dbReference type="Proteomes" id="UP000488936">
    <property type="component" value="Unassembled WGS sequence"/>
</dbReference>
<dbReference type="InterPro" id="IPR003838">
    <property type="entry name" value="ABC3_permease_C"/>
</dbReference>
<comment type="caution">
    <text evidence="9">The sequence shown here is derived from an EMBL/GenBank/DDBJ whole genome shotgun (WGS) entry which is preliminary data.</text>
</comment>
<feature type="transmembrane region" description="Helical" evidence="6">
    <location>
        <begin position="765"/>
        <end position="786"/>
    </location>
</feature>
<reference evidence="9 10" key="1">
    <citation type="journal article" date="2006" name="Int. J. Syst. Evol. Microbiol.">
        <title>Myroides pelagicus sp. nov., isolated from seawater in Thailand.</title>
        <authorList>
            <person name="Yoon J."/>
            <person name="Maneerat S."/>
            <person name="Kawai F."/>
            <person name="Yokota A."/>
        </authorList>
    </citation>
    <scope>NUCLEOTIDE SEQUENCE [LARGE SCALE GENOMIC DNA]</scope>
    <source>
        <strain evidence="9 10">SM1T</strain>
    </source>
</reference>
<feature type="domain" description="MacB-like periplasmic core" evidence="8">
    <location>
        <begin position="21"/>
        <end position="229"/>
    </location>
</feature>
<dbReference type="PANTHER" id="PTHR30572">
    <property type="entry name" value="MEMBRANE COMPONENT OF TRANSPORTER-RELATED"/>
    <property type="match status" value="1"/>
</dbReference>
<protein>
    <submittedName>
        <fullName evidence="9">FtsX-like permease family protein</fullName>
    </submittedName>
</protein>
<dbReference type="PANTHER" id="PTHR30572:SF18">
    <property type="entry name" value="ABC-TYPE MACROLIDE FAMILY EXPORT SYSTEM PERMEASE COMPONENT 2"/>
    <property type="match status" value="1"/>
</dbReference>
<dbReference type="Pfam" id="PF02687">
    <property type="entry name" value="FtsX"/>
    <property type="match status" value="2"/>
</dbReference>
<keyword evidence="3 6" id="KW-0812">Transmembrane</keyword>
<evidence type="ECO:0000256" key="4">
    <source>
        <dbReference type="ARBA" id="ARBA00022989"/>
    </source>
</evidence>
<evidence type="ECO:0000313" key="9">
    <source>
        <dbReference type="EMBL" id="MTH29473.1"/>
    </source>
</evidence>
<keyword evidence="2" id="KW-1003">Cell membrane</keyword>
<evidence type="ECO:0000256" key="1">
    <source>
        <dbReference type="ARBA" id="ARBA00004651"/>
    </source>
</evidence>
<dbReference type="AlphaFoldDB" id="A0A7K1GM12"/>
<feature type="transmembrane region" description="Helical" evidence="6">
    <location>
        <begin position="337"/>
        <end position="362"/>
    </location>
</feature>
<evidence type="ECO:0000256" key="3">
    <source>
        <dbReference type="ARBA" id="ARBA00022692"/>
    </source>
</evidence>
<feature type="domain" description="ABC3 transporter permease C-terminal" evidence="7">
    <location>
        <begin position="683"/>
        <end position="796"/>
    </location>
</feature>
<keyword evidence="10" id="KW-1185">Reference proteome</keyword>
<proteinExistence type="predicted"/>
<dbReference type="RefSeq" id="WP_155035472.1">
    <property type="nucleotide sequence ID" value="NZ_JBHTIG010000038.1"/>
</dbReference>
<feature type="transmembrane region" description="Helical" evidence="6">
    <location>
        <begin position="680"/>
        <end position="704"/>
    </location>
</feature>
<evidence type="ECO:0000313" key="10">
    <source>
        <dbReference type="Proteomes" id="UP000488936"/>
    </source>
</evidence>
<dbReference type="GO" id="GO:0005886">
    <property type="term" value="C:plasma membrane"/>
    <property type="evidence" value="ECO:0007669"/>
    <property type="project" value="UniProtKB-SubCell"/>
</dbReference>
<evidence type="ECO:0000259" key="7">
    <source>
        <dbReference type="Pfam" id="PF02687"/>
    </source>
</evidence>
<dbReference type="EMBL" id="WMJY01000010">
    <property type="protein sequence ID" value="MTH29473.1"/>
    <property type="molecule type" value="Genomic_DNA"/>
</dbReference>
<name>A0A7K1GM12_9FLAO</name>
<comment type="subcellular location">
    <subcellularLocation>
        <location evidence="1">Cell membrane</location>
        <topology evidence="1">Multi-pass membrane protein</topology>
    </subcellularLocation>
</comment>
<feature type="transmembrane region" description="Helical" evidence="6">
    <location>
        <begin position="20"/>
        <end position="42"/>
    </location>
</feature>
<dbReference type="InterPro" id="IPR025857">
    <property type="entry name" value="MacB_PCD"/>
</dbReference>
<feature type="domain" description="ABC3 transporter permease C-terminal" evidence="7">
    <location>
        <begin position="297"/>
        <end position="406"/>
    </location>
</feature>
<feature type="transmembrane region" description="Helical" evidence="6">
    <location>
        <begin position="382"/>
        <end position="408"/>
    </location>
</feature>
<accession>A0A7K1GM12</accession>
<sequence length="803" mass="92331">MLKNWLKIYWYQTMKHKMYFLLTVIGLAIGIAAVVLSSLYYLEESSYDQWNPNKEKVFVVASQLDKDNIWTKLPYPFKEKLMESSSIDDVLFLNDYYESGHFVIDGKIKAYNHLVEVESNFFDFFPYKVIKGDKQKPFTGPNTAVLRDKMATYLFGNIDPIGKVIEYDQKEYVVSGIYSLEEKRSSFQANILVNSQDDKLKENTNWGSYNATAWVKLKDASKKHEIEQFIQKLMIDNLYRKLAKGEGVTLEKYMANEKLETYSLHPLEGQRMLKNKMHNGTAERTANVQLLYIMLGLSTLILILSVLNYINMVTSQMIVRSKEIGTRKVVGASKQSLWLQSIVETSLTVVISFALAMVIIEFALPSVKVYLQTSIVFNLFHLLPYLVVLYVILVLMVGTIPALFMMSFKTLEVLKGKIDNTKKGLRLKRGMLVIQFVVACFFITGAIIVQKQLDYMLNKDLGFRGEQVMAVNYNGSIPWEQKRETYPSVKEDLLQIRGVLGVTTSSVIWGSGGSSSRLYYNQQSVQVQNGAMDYNFLEMMQIKLKEGRMLSSVYASDSISNVLVNEAVITELGMDNPIGKTIDWNEEKFTIVDVVENYHMYGLKTAYIPTIFMYYETIPWAGNTINFVLLKLDMKDVDYTMREVEKVWKKRGITNTSIDYEFVDSVFEKTFQSTKKERNVFLILNGIVIFIALFGLYSLASFTINNRLKEVAIHKVLGADSRDLIVNLSLQYILLALVGFVISVFPSYYLLNEWLKEYAFRIEIGLFPFVLCFGVILLLTTLIVWIKAWSASRLNILRYIKYE</sequence>
<keyword evidence="4 6" id="KW-1133">Transmembrane helix</keyword>
<feature type="transmembrane region" description="Helical" evidence="6">
    <location>
        <begin position="724"/>
        <end position="745"/>
    </location>
</feature>
<feature type="transmembrane region" description="Helical" evidence="6">
    <location>
        <begin position="290"/>
        <end position="310"/>
    </location>
</feature>
<evidence type="ECO:0000256" key="2">
    <source>
        <dbReference type="ARBA" id="ARBA00022475"/>
    </source>
</evidence>
<organism evidence="9 10">
    <name type="scientific">Myroides pelagicus</name>
    <dbReference type="NCBI Taxonomy" id="270914"/>
    <lineage>
        <taxon>Bacteria</taxon>
        <taxon>Pseudomonadati</taxon>
        <taxon>Bacteroidota</taxon>
        <taxon>Flavobacteriia</taxon>
        <taxon>Flavobacteriales</taxon>
        <taxon>Flavobacteriaceae</taxon>
        <taxon>Myroides</taxon>
    </lineage>
</organism>
<gene>
    <name evidence="9" type="ORF">GJV77_05990</name>
</gene>
<feature type="transmembrane region" description="Helical" evidence="6">
    <location>
        <begin position="429"/>
        <end position="449"/>
    </location>
</feature>
<dbReference type="GO" id="GO:0022857">
    <property type="term" value="F:transmembrane transporter activity"/>
    <property type="evidence" value="ECO:0007669"/>
    <property type="project" value="TreeGrafter"/>
</dbReference>
<evidence type="ECO:0000259" key="8">
    <source>
        <dbReference type="Pfam" id="PF12704"/>
    </source>
</evidence>
<feature type="domain" description="MacB-like periplasmic core" evidence="8">
    <location>
        <begin position="481"/>
        <end position="645"/>
    </location>
</feature>
<evidence type="ECO:0000256" key="6">
    <source>
        <dbReference type="SAM" id="Phobius"/>
    </source>
</evidence>